<dbReference type="GO" id="GO:0008168">
    <property type="term" value="F:methyltransferase activity"/>
    <property type="evidence" value="ECO:0007669"/>
    <property type="project" value="UniProtKB-KW"/>
</dbReference>
<dbReference type="Proteomes" id="UP000037460">
    <property type="component" value="Unassembled WGS sequence"/>
</dbReference>
<dbReference type="AlphaFoldDB" id="A0A0M0JL69"/>
<keyword evidence="1" id="KW-0808">Transferase</keyword>
<proteinExistence type="predicted"/>
<comment type="caution">
    <text evidence="1">The sequence shown here is derived from an EMBL/GenBank/DDBJ whole genome shotgun (WGS) entry which is preliminary data.</text>
</comment>
<keyword evidence="1" id="KW-0489">Methyltransferase</keyword>
<evidence type="ECO:0000313" key="2">
    <source>
        <dbReference type="Proteomes" id="UP000037460"/>
    </source>
</evidence>
<dbReference type="InterPro" id="IPR029063">
    <property type="entry name" value="SAM-dependent_MTases_sf"/>
</dbReference>
<dbReference type="OrthoDB" id="407477at2759"/>
<reference evidence="2" key="1">
    <citation type="journal article" date="2015" name="PLoS Genet.">
        <title>Genome Sequence and Transcriptome Analyses of Chrysochromulina tobin: Metabolic Tools for Enhanced Algal Fitness in the Prominent Order Prymnesiales (Haptophyceae).</title>
        <authorList>
            <person name="Hovde B.T."/>
            <person name="Deodato C.R."/>
            <person name="Hunsperger H.M."/>
            <person name="Ryken S.A."/>
            <person name="Yost W."/>
            <person name="Jha R.K."/>
            <person name="Patterson J."/>
            <person name="Monnat R.J. Jr."/>
            <person name="Barlow S.B."/>
            <person name="Starkenburg S.R."/>
            <person name="Cattolico R.A."/>
        </authorList>
    </citation>
    <scope>NUCLEOTIDE SEQUENCE</scope>
    <source>
        <strain evidence="2">CCMP291</strain>
    </source>
</reference>
<organism evidence="1 2">
    <name type="scientific">Chrysochromulina tobinii</name>
    <dbReference type="NCBI Taxonomy" id="1460289"/>
    <lineage>
        <taxon>Eukaryota</taxon>
        <taxon>Haptista</taxon>
        <taxon>Haptophyta</taxon>
        <taxon>Prymnesiophyceae</taxon>
        <taxon>Prymnesiales</taxon>
        <taxon>Chrysochromulinaceae</taxon>
        <taxon>Chrysochromulina</taxon>
    </lineage>
</organism>
<evidence type="ECO:0000313" key="1">
    <source>
        <dbReference type="EMBL" id="KOO27329.1"/>
    </source>
</evidence>
<keyword evidence="2" id="KW-1185">Reference proteome</keyword>
<dbReference type="Gene3D" id="3.40.50.150">
    <property type="entry name" value="Vaccinia Virus protein VP39"/>
    <property type="match status" value="1"/>
</dbReference>
<accession>A0A0M0JL69</accession>
<sequence length="502" mass="56051">MSVAALEALIVSSTREEPTSRTLTEAAEHHRVAPFISSSYLQERDAYANTHAILGAALGSIANVTIVSSTDEQARQLLRAMEQAAHYPGAMHWATSVHKWQRTGQAPGLIGRTGGRSTLALGSMDVVVIASVHVEKEQAMLTYWPYVRPGGCLCIEDVPVYSNSSGFLQRADAGWSPIAHAPWSLQPEVARILEEHDDFLVDVLRGMRLSAKQPPTRNNTHMLVVRKRTTGRSPVILRHSGVTAMQDAKVSAQLPWNRSQAMDLEALAFYYGTDKSRDDHKYTDLYALLFDARRHSVLNMTEIGIMSGQSVQLWHDYFPNASIWGADNWIRPVVFEHLKPLAPRVQLLLSNSQDSDSVAALKLAPLSMDLIIDDGEHKPVANELTLLAFWEYLKPGGFFIIEDVVSGGDAKGQFMGDPASWSAPGRARLTHEQQWLKPETIALLRRADIFLADTTVGHRDWEGLKRSIPSKWCRNRVDHNTHAMVIRKREARKAVQNRPKRL</sequence>
<name>A0A0M0JL69_9EUKA</name>
<protein>
    <submittedName>
        <fullName evidence="1">O-methyltransferase i</fullName>
    </submittedName>
</protein>
<dbReference type="GO" id="GO:0032259">
    <property type="term" value="P:methylation"/>
    <property type="evidence" value="ECO:0007669"/>
    <property type="project" value="UniProtKB-KW"/>
</dbReference>
<dbReference type="SUPFAM" id="SSF53335">
    <property type="entry name" value="S-adenosyl-L-methionine-dependent methyltransferases"/>
    <property type="match status" value="1"/>
</dbReference>
<dbReference type="EMBL" id="JWZX01002730">
    <property type="protein sequence ID" value="KOO27329.1"/>
    <property type="molecule type" value="Genomic_DNA"/>
</dbReference>
<gene>
    <name evidence="1" type="ORF">Ctob_004119</name>
</gene>